<feature type="transmembrane region" description="Helical" evidence="1">
    <location>
        <begin position="96"/>
        <end position="114"/>
    </location>
</feature>
<feature type="transmembrane region" description="Helical" evidence="1">
    <location>
        <begin position="6"/>
        <end position="30"/>
    </location>
</feature>
<gene>
    <name evidence="2" type="ORF">COT26_02675</name>
</gene>
<evidence type="ECO:0000313" key="3">
    <source>
        <dbReference type="Proteomes" id="UP000236845"/>
    </source>
</evidence>
<proteinExistence type="predicted"/>
<dbReference type="Pfam" id="PF04332">
    <property type="entry name" value="DUF475"/>
    <property type="match status" value="1"/>
</dbReference>
<dbReference type="PANTHER" id="PTHR30238">
    <property type="entry name" value="MEMBRANE BOUND PREDICTED REDOX MODULATOR"/>
    <property type="match status" value="1"/>
</dbReference>
<feature type="transmembrane region" description="Helical" evidence="1">
    <location>
        <begin position="255"/>
        <end position="272"/>
    </location>
</feature>
<dbReference type="InterPro" id="IPR007427">
    <property type="entry name" value="DUF475"/>
</dbReference>
<sequence length="312" mass="35120">MLFNFLIVILGLCLFEVISSVDNAVVNAHVLKTISPKYRKIFITWGLIFAVFVVRGILPFIIVWLANPGLSVGEVFTAAFSNKQDIANYLNQSKPFLLLGGGMYLLLVFLGWLFLEEKKYVFLAEHFIHRQGMWFYAVSSLLFTLIIYFSIKANPMLALAASIGTTLFFITDGFKKNAEDKEKQLASSHMSAWSKIIYLEVLDMSFSIDGVIGAFAFTLSIPLIIIGNGIGAFVVREFTIRGLNLINKFAYLKNGAMYSIGMLGAIMLLESFGREFPFWLAPLNTFLLLGIFLFLSYREIQDAKNKKMSVKI</sequence>
<evidence type="ECO:0008006" key="4">
    <source>
        <dbReference type="Google" id="ProtNLM"/>
    </source>
</evidence>
<name>A0A2H0YQ23_9BACT</name>
<keyword evidence="1" id="KW-0812">Transmembrane</keyword>
<feature type="transmembrane region" description="Helical" evidence="1">
    <location>
        <begin position="134"/>
        <end position="151"/>
    </location>
</feature>
<evidence type="ECO:0000313" key="2">
    <source>
        <dbReference type="EMBL" id="PIS40560.1"/>
    </source>
</evidence>
<protein>
    <recommendedName>
        <fullName evidence="4">DUF475 domain-containing protein</fullName>
    </recommendedName>
</protein>
<reference evidence="3" key="1">
    <citation type="submission" date="2017-09" db="EMBL/GenBank/DDBJ databases">
        <title>Depth-based differentiation of microbial function through sediment-hosted aquifers and enrichment of novel symbionts in the deep terrestrial subsurface.</title>
        <authorList>
            <person name="Probst A.J."/>
            <person name="Ladd B."/>
            <person name="Jarett J.K."/>
            <person name="Geller-Mcgrath D.E."/>
            <person name="Sieber C.M.K."/>
            <person name="Emerson J.B."/>
            <person name="Anantharaman K."/>
            <person name="Thomas B.C."/>
            <person name="Malmstrom R."/>
            <person name="Stieglmeier M."/>
            <person name="Klingl A."/>
            <person name="Woyke T."/>
            <person name="Ryan C.M."/>
            <person name="Banfield J.F."/>
        </authorList>
    </citation>
    <scope>NUCLEOTIDE SEQUENCE [LARGE SCALE GENOMIC DNA]</scope>
</reference>
<feature type="transmembrane region" description="Helical" evidence="1">
    <location>
        <begin position="278"/>
        <end position="297"/>
    </location>
</feature>
<dbReference type="Proteomes" id="UP000236845">
    <property type="component" value="Unassembled WGS sequence"/>
</dbReference>
<feature type="transmembrane region" description="Helical" evidence="1">
    <location>
        <begin position="223"/>
        <end position="243"/>
    </location>
</feature>
<dbReference type="PANTHER" id="PTHR30238:SF4">
    <property type="entry name" value="SLL1022 PROTEIN"/>
    <property type="match status" value="1"/>
</dbReference>
<feature type="transmembrane region" description="Helical" evidence="1">
    <location>
        <begin position="42"/>
        <end position="66"/>
    </location>
</feature>
<comment type="caution">
    <text evidence="2">The sequence shown here is derived from an EMBL/GenBank/DDBJ whole genome shotgun (WGS) entry which is preliminary data.</text>
</comment>
<evidence type="ECO:0000256" key="1">
    <source>
        <dbReference type="SAM" id="Phobius"/>
    </source>
</evidence>
<dbReference type="AlphaFoldDB" id="A0A2H0YQ23"/>
<accession>A0A2H0YQ23</accession>
<keyword evidence="1" id="KW-1133">Transmembrane helix</keyword>
<keyword evidence="1" id="KW-0472">Membrane</keyword>
<organism evidence="2 3">
    <name type="scientific">Candidatus Kerfeldbacteria bacterium CG08_land_8_20_14_0_20_43_14</name>
    <dbReference type="NCBI Taxonomy" id="2014246"/>
    <lineage>
        <taxon>Bacteria</taxon>
        <taxon>Candidatus Kerfeldiibacteriota</taxon>
    </lineage>
</organism>
<dbReference type="EMBL" id="PEXW01000060">
    <property type="protein sequence ID" value="PIS40560.1"/>
    <property type="molecule type" value="Genomic_DNA"/>
</dbReference>
<dbReference type="NCBIfam" id="NF010612">
    <property type="entry name" value="PRK14013.1-2"/>
    <property type="match status" value="1"/>
</dbReference>